<organism evidence="2 3">
    <name type="scientific">Microctonus aethiopoides</name>
    <dbReference type="NCBI Taxonomy" id="144406"/>
    <lineage>
        <taxon>Eukaryota</taxon>
        <taxon>Metazoa</taxon>
        <taxon>Ecdysozoa</taxon>
        <taxon>Arthropoda</taxon>
        <taxon>Hexapoda</taxon>
        <taxon>Insecta</taxon>
        <taxon>Pterygota</taxon>
        <taxon>Neoptera</taxon>
        <taxon>Endopterygota</taxon>
        <taxon>Hymenoptera</taxon>
        <taxon>Apocrita</taxon>
        <taxon>Ichneumonoidea</taxon>
        <taxon>Braconidae</taxon>
        <taxon>Euphorinae</taxon>
        <taxon>Microctonus</taxon>
    </lineage>
</organism>
<feature type="region of interest" description="Disordered" evidence="1">
    <location>
        <begin position="1"/>
        <end position="110"/>
    </location>
</feature>
<keyword evidence="3" id="KW-1185">Reference proteome</keyword>
<feature type="compositionally biased region" description="Basic and acidic residues" evidence="1">
    <location>
        <begin position="99"/>
        <end position="110"/>
    </location>
</feature>
<protein>
    <submittedName>
        <fullName evidence="2">Uncharacterized protein</fullName>
    </submittedName>
</protein>
<reference evidence="2" key="2">
    <citation type="submission" date="2023-03" db="EMBL/GenBank/DDBJ databases">
        <authorList>
            <person name="Inwood S.N."/>
            <person name="Skelly J.G."/>
            <person name="Guhlin J."/>
            <person name="Harrop T.W.R."/>
            <person name="Goldson S.G."/>
            <person name="Dearden P.K."/>
        </authorList>
    </citation>
    <scope>NUCLEOTIDE SEQUENCE</scope>
    <source>
        <strain evidence="2">Irish</strain>
        <tissue evidence="2">Whole body</tissue>
    </source>
</reference>
<comment type="caution">
    <text evidence="2">The sequence shown here is derived from an EMBL/GenBank/DDBJ whole genome shotgun (WGS) entry which is preliminary data.</text>
</comment>
<sequence length="110" mass="12167">MERHSRDGVVDTPGSSRKNNRGSRGGRKRHGECLGGRRDCRAGRQMSTVSPVFGPILVPDSGDRVSGRGNARHHERIRKALEANDDRRNGPPPVQARPPKPERTGNQETR</sequence>
<name>A0AA39KPW0_9HYME</name>
<feature type="non-terminal residue" evidence="2">
    <location>
        <position position="1"/>
    </location>
</feature>
<feature type="compositionally biased region" description="Basic and acidic residues" evidence="1">
    <location>
        <begin position="78"/>
        <end position="89"/>
    </location>
</feature>
<feature type="compositionally biased region" description="Basic residues" evidence="1">
    <location>
        <begin position="18"/>
        <end position="30"/>
    </location>
</feature>
<proteinExistence type="predicted"/>
<dbReference type="AlphaFoldDB" id="A0AA39KPW0"/>
<dbReference type="Proteomes" id="UP001168990">
    <property type="component" value="Unassembled WGS sequence"/>
</dbReference>
<evidence type="ECO:0000313" key="2">
    <source>
        <dbReference type="EMBL" id="KAK0169374.1"/>
    </source>
</evidence>
<gene>
    <name evidence="2" type="ORF">PV328_012128</name>
</gene>
<evidence type="ECO:0000256" key="1">
    <source>
        <dbReference type="SAM" id="MobiDB-lite"/>
    </source>
</evidence>
<accession>A0AA39KPW0</accession>
<dbReference type="EMBL" id="JAQQBS010000569">
    <property type="protein sequence ID" value="KAK0169374.1"/>
    <property type="molecule type" value="Genomic_DNA"/>
</dbReference>
<evidence type="ECO:0000313" key="3">
    <source>
        <dbReference type="Proteomes" id="UP001168990"/>
    </source>
</evidence>
<feature type="compositionally biased region" description="Basic and acidic residues" evidence="1">
    <location>
        <begin position="31"/>
        <end position="42"/>
    </location>
</feature>
<reference evidence="2" key="1">
    <citation type="journal article" date="2023" name="bioRxiv">
        <title>Scaffold-level genome assemblies of two parasitoid biocontrol wasps reveal the parthenogenesis mechanism and an associated novel virus.</title>
        <authorList>
            <person name="Inwood S."/>
            <person name="Skelly J."/>
            <person name="Guhlin J."/>
            <person name="Harrop T."/>
            <person name="Goldson S."/>
            <person name="Dearden P."/>
        </authorList>
    </citation>
    <scope>NUCLEOTIDE SEQUENCE</scope>
    <source>
        <strain evidence="2">Irish</strain>
        <tissue evidence="2">Whole body</tissue>
    </source>
</reference>